<dbReference type="Gene3D" id="2.60.40.3830">
    <property type="match status" value="1"/>
</dbReference>
<organism evidence="2 3">
    <name type="scientific">Psychrobacillus soli</name>
    <dbReference type="NCBI Taxonomy" id="1543965"/>
    <lineage>
        <taxon>Bacteria</taxon>
        <taxon>Bacillati</taxon>
        <taxon>Bacillota</taxon>
        <taxon>Bacilli</taxon>
        <taxon>Bacillales</taxon>
        <taxon>Bacillaceae</taxon>
        <taxon>Psychrobacillus</taxon>
    </lineage>
</organism>
<evidence type="ECO:0000313" key="2">
    <source>
        <dbReference type="EMBL" id="TQR10964.1"/>
    </source>
</evidence>
<dbReference type="OrthoDB" id="2838751at2"/>
<keyword evidence="1" id="KW-1133">Transmembrane helix</keyword>
<sequence length="291" mass="33284">MENYKELQNRLKNLPKYSLENEQKEQLLITLKSKQDSRKKPLFLAPILTIVGICAVLLFLFLTKEDYYKLSAPQGTAFTLPDRDQEVLGIEGRVGILVFNEQFVAEDKRRGSKLMLYFWGDEHALVDKNFRVEAENTKREKIELTEGVLSSGLYSEDAHTLARFIPFPEEGVWQLSFYVEDVLFEAFTINVLPPFPKTEHYAMVDSPKEISIGEAYEVYLQSTLGDKEKIEVKLLDKKGNVVENTIFKQDSSVIDGGGGGTLYYYTGKLTWKDHGTWKLLIDGEQTGLFEN</sequence>
<evidence type="ECO:0000256" key="1">
    <source>
        <dbReference type="SAM" id="Phobius"/>
    </source>
</evidence>
<dbReference type="EMBL" id="VDGG01000033">
    <property type="protein sequence ID" value="TQR10964.1"/>
    <property type="molecule type" value="Genomic_DNA"/>
</dbReference>
<keyword evidence="1" id="KW-0472">Membrane</keyword>
<dbReference type="RefSeq" id="WP_142608144.1">
    <property type="nucleotide sequence ID" value="NZ_VDGG01000033.1"/>
</dbReference>
<dbReference type="AlphaFoldDB" id="A0A544T0K6"/>
<gene>
    <name evidence="2" type="ORF">FG383_14690</name>
</gene>
<comment type="caution">
    <text evidence="2">The sequence shown here is derived from an EMBL/GenBank/DDBJ whole genome shotgun (WGS) entry which is preliminary data.</text>
</comment>
<accession>A0A544T0K6</accession>
<reference evidence="2 3" key="1">
    <citation type="submission" date="2019-05" db="EMBL/GenBank/DDBJ databases">
        <title>Psychrobacillus vulpis sp. nov., a new species isolated from feces of a red fox that inhabits in The Tablas de Daimiel Natural Park, Albacete, Spain.</title>
        <authorList>
            <person name="Rodriguez M."/>
            <person name="Reina J.C."/>
            <person name="Bejar V."/>
            <person name="Llamas I."/>
        </authorList>
    </citation>
    <scope>NUCLEOTIDE SEQUENCE [LARGE SCALE GENOMIC DNA]</scope>
    <source>
        <strain evidence="2 3">NHI-2</strain>
    </source>
</reference>
<name>A0A544T0K6_9BACI</name>
<evidence type="ECO:0000313" key="3">
    <source>
        <dbReference type="Proteomes" id="UP000318937"/>
    </source>
</evidence>
<keyword evidence="3" id="KW-1185">Reference proteome</keyword>
<feature type="transmembrane region" description="Helical" evidence="1">
    <location>
        <begin position="42"/>
        <end position="62"/>
    </location>
</feature>
<dbReference type="Proteomes" id="UP000318937">
    <property type="component" value="Unassembled WGS sequence"/>
</dbReference>
<keyword evidence="1" id="KW-0812">Transmembrane</keyword>
<proteinExistence type="predicted"/>
<evidence type="ECO:0008006" key="4">
    <source>
        <dbReference type="Google" id="ProtNLM"/>
    </source>
</evidence>
<protein>
    <recommendedName>
        <fullName evidence="4">DUF4871 domain-containing protein</fullName>
    </recommendedName>
</protein>